<dbReference type="EMBL" id="BONG01000001">
    <property type="protein sequence ID" value="GIF87032.1"/>
    <property type="molecule type" value="Genomic_DNA"/>
</dbReference>
<dbReference type="SUPFAM" id="SSF51679">
    <property type="entry name" value="Bacterial luciferase-like"/>
    <property type="match status" value="1"/>
</dbReference>
<keyword evidence="2 4" id="KW-0503">Monooxygenase</keyword>
<evidence type="ECO:0000259" key="3">
    <source>
        <dbReference type="Pfam" id="PF00296"/>
    </source>
</evidence>
<dbReference type="GO" id="GO:0004497">
    <property type="term" value="F:monooxygenase activity"/>
    <property type="evidence" value="ECO:0007669"/>
    <property type="project" value="UniProtKB-KW"/>
</dbReference>
<dbReference type="InterPro" id="IPR036661">
    <property type="entry name" value="Luciferase-like_sf"/>
</dbReference>
<evidence type="ECO:0000256" key="1">
    <source>
        <dbReference type="ARBA" id="ARBA00023002"/>
    </source>
</evidence>
<keyword evidence="5" id="KW-1185">Reference proteome</keyword>
<dbReference type="Gene3D" id="3.20.20.30">
    <property type="entry name" value="Luciferase-like domain"/>
    <property type="match status" value="1"/>
</dbReference>
<evidence type="ECO:0000256" key="2">
    <source>
        <dbReference type="ARBA" id="ARBA00023033"/>
    </source>
</evidence>
<organism evidence="4 5">
    <name type="scientific">Catellatospora chokoriensis</name>
    <dbReference type="NCBI Taxonomy" id="310353"/>
    <lineage>
        <taxon>Bacteria</taxon>
        <taxon>Bacillati</taxon>
        <taxon>Actinomycetota</taxon>
        <taxon>Actinomycetes</taxon>
        <taxon>Micromonosporales</taxon>
        <taxon>Micromonosporaceae</taxon>
        <taxon>Catellatospora</taxon>
    </lineage>
</organism>
<comment type="caution">
    <text evidence="4">The sequence shown here is derived from an EMBL/GenBank/DDBJ whole genome shotgun (WGS) entry which is preliminary data.</text>
</comment>
<dbReference type="InterPro" id="IPR011251">
    <property type="entry name" value="Luciferase-like_dom"/>
</dbReference>
<dbReference type="PANTHER" id="PTHR30137:SF8">
    <property type="entry name" value="BLR5498 PROTEIN"/>
    <property type="match status" value="1"/>
</dbReference>
<protein>
    <submittedName>
        <fullName evidence="4">Alkanal monooxygenase</fullName>
    </submittedName>
</protein>
<accession>A0A8J3JLE8</accession>
<feature type="domain" description="Luciferase-like" evidence="3">
    <location>
        <begin position="25"/>
        <end position="307"/>
    </location>
</feature>
<dbReference type="PANTHER" id="PTHR30137">
    <property type="entry name" value="LUCIFERASE-LIKE MONOOXYGENASE"/>
    <property type="match status" value="1"/>
</dbReference>
<dbReference type="Proteomes" id="UP000619293">
    <property type="component" value="Unassembled WGS sequence"/>
</dbReference>
<gene>
    <name evidence="4" type="ORF">Cch02nite_04760</name>
</gene>
<dbReference type="InterPro" id="IPR050766">
    <property type="entry name" value="Bact_Lucif_Oxidored"/>
</dbReference>
<evidence type="ECO:0000313" key="5">
    <source>
        <dbReference type="Proteomes" id="UP000619293"/>
    </source>
</evidence>
<dbReference type="GO" id="GO:0005829">
    <property type="term" value="C:cytosol"/>
    <property type="evidence" value="ECO:0007669"/>
    <property type="project" value="TreeGrafter"/>
</dbReference>
<dbReference type="Pfam" id="PF00296">
    <property type="entry name" value="Bac_luciferase"/>
    <property type="match status" value="1"/>
</dbReference>
<dbReference type="AlphaFoldDB" id="A0A8J3JLE8"/>
<evidence type="ECO:0000313" key="4">
    <source>
        <dbReference type="EMBL" id="GIF87032.1"/>
    </source>
</evidence>
<name>A0A8J3JLE8_9ACTN</name>
<keyword evidence="1" id="KW-0560">Oxidoreductase</keyword>
<sequence length="351" mass="36354">MSARGLGGFDLTTGATVDIFLTSAFGPAAAVAHARAAEQAGMRGVWLAEHHFVAYGQCPSATVLAGHVLAGTRRITVGTAAAVLGSRHPVALGEEAALLHALAGDRFQLGVARGGPWQEIEVLGRGLDHYRRGFAESLEVLLRWLSGAPEAQARGEFHRFGPLAVVPRPATPVRVRVAVTSGETAELAGRLGLSLLLGVHADDAEVAVLVDRWAQAAAAHGYDPAAADHARVRLAYPCATRADGERELRENLPRWLAGIRAAVPVGGAPPARDLDAHVDHLLRVQPVGPPGEVAAALAHGAETTGVRRQLCMVEAAGSPEATSDLIAALAALPTAWPVGQPSARQAALAVS</sequence>
<dbReference type="GO" id="GO:0016705">
    <property type="term" value="F:oxidoreductase activity, acting on paired donors, with incorporation or reduction of molecular oxygen"/>
    <property type="evidence" value="ECO:0007669"/>
    <property type="project" value="InterPro"/>
</dbReference>
<proteinExistence type="predicted"/>
<reference evidence="4 5" key="1">
    <citation type="submission" date="2021-01" db="EMBL/GenBank/DDBJ databases">
        <title>Whole genome shotgun sequence of Catellatospora chokoriensis NBRC 107358.</title>
        <authorList>
            <person name="Komaki H."/>
            <person name="Tamura T."/>
        </authorList>
    </citation>
    <scope>NUCLEOTIDE SEQUENCE [LARGE SCALE GENOMIC DNA]</scope>
    <source>
        <strain evidence="4 5">NBRC 107358</strain>
    </source>
</reference>